<organism evidence="1 2">
    <name type="scientific">Candidatus Methanogaster sp</name>
    <dbReference type="NCBI Taxonomy" id="3386292"/>
    <lineage>
        <taxon>Archaea</taxon>
        <taxon>Methanobacteriati</taxon>
        <taxon>Methanobacteriota</taxon>
        <taxon>Stenosarchaea group</taxon>
        <taxon>Methanomicrobia</taxon>
        <taxon>Methanosarcinales</taxon>
        <taxon>ANME-2 cluster</taxon>
        <taxon>Candidatus Methanogasteraceae</taxon>
        <taxon>Candidatus Methanogaster</taxon>
    </lineage>
</organism>
<accession>A0AC61L2P9</accession>
<evidence type="ECO:0000313" key="2">
    <source>
        <dbReference type="Proteomes" id="UP000248329"/>
    </source>
</evidence>
<comment type="caution">
    <text evidence="1">The sequence shown here is derived from an EMBL/GenBank/DDBJ whole genome shotgun (WGS) entry which is preliminary data.</text>
</comment>
<name>A0AC61L2P9_9EURY</name>
<evidence type="ECO:0000313" key="1">
    <source>
        <dbReference type="EMBL" id="PXF60529.1"/>
    </source>
</evidence>
<sequence length="126" mass="13893">MRTLITGKVVDFVPTFGTHPDGGCLVLSEDGDFAITVDTGFNGGIAIPLEMMDKMDMEFFGYDTFTLATGDIVELPMFMGKVILDDYESKTWFIPGDSLPGMAFLSAVGSILCFDFEDETVELRRH</sequence>
<protein>
    <submittedName>
        <fullName evidence="1">Uncharacterized protein</fullName>
    </submittedName>
</protein>
<reference evidence="1" key="1">
    <citation type="submission" date="2018-01" db="EMBL/GenBank/DDBJ databases">
        <authorList>
            <person name="Krukenberg V."/>
        </authorList>
    </citation>
    <scope>NUCLEOTIDE SEQUENCE</scope>
    <source>
        <strain evidence="1">E20ANME2</strain>
    </source>
</reference>
<gene>
    <name evidence="1" type="ORF">C4B59_09085</name>
</gene>
<dbReference type="Proteomes" id="UP000248329">
    <property type="component" value="Unassembled WGS sequence"/>
</dbReference>
<proteinExistence type="predicted"/>
<dbReference type="EMBL" id="PQXF01000015">
    <property type="protein sequence ID" value="PXF60529.1"/>
    <property type="molecule type" value="Genomic_DNA"/>
</dbReference>